<sequence>MTEPLRDNSAFSASVVRLQNRLAFFQRGRQAILDYISTHIVLRWIYFVILFYIFWYRVIAYASHFVIAYMYAVYALNSVIRFLTPLDFQDLCAAHEAAHGGTILPSSEGNRTEITLEKMRHPDTVYEFRPFLRDMNEFTFWLCLVRATYVALFCMLFDALDVPVFWPLLVVYFVGLFALTMREQLENMIKYKYVPFNIGKRTYGSITRQAR</sequence>
<evidence type="ECO:0000256" key="6">
    <source>
        <dbReference type="PIRNR" id="PIRNR016013"/>
    </source>
</evidence>
<evidence type="ECO:0000256" key="7">
    <source>
        <dbReference type="SAM" id="Phobius"/>
    </source>
</evidence>
<feature type="transmembrane region" description="Helical" evidence="7">
    <location>
        <begin position="61"/>
        <end position="80"/>
    </location>
</feature>
<dbReference type="PANTHER" id="PTHR10743:SF0">
    <property type="entry name" value="PROTEIN RER1"/>
    <property type="match status" value="1"/>
</dbReference>
<dbReference type="EMBL" id="AK442313">
    <property type="protein sequence ID" value="BAN66107.1"/>
    <property type="molecule type" value="mRNA"/>
</dbReference>
<evidence type="ECO:0000256" key="4">
    <source>
        <dbReference type="ARBA" id="ARBA00022989"/>
    </source>
</evidence>
<feature type="transmembrane region" description="Helical" evidence="7">
    <location>
        <begin position="138"/>
        <end position="158"/>
    </location>
</feature>
<dbReference type="GO" id="GO:0006621">
    <property type="term" value="P:protein retention in ER lumen"/>
    <property type="evidence" value="ECO:0007669"/>
    <property type="project" value="TreeGrafter"/>
</dbReference>
<dbReference type="VEuPathDB" id="PiroplasmaDB:BBOV_III001740"/>
<comment type="subcellular location">
    <subcellularLocation>
        <location evidence="1">Membrane</location>
        <topology evidence="1">Multi-pass membrane protein</topology>
    </subcellularLocation>
</comment>
<evidence type="ECO:0000256" key="3">
    <source>
        <dbReference type="ARBA" id="ARBA00022692"/>
    </source>
</evidence>
<evidence type="ECO:0000256" key="5">
    <source>
        <dbReference type="ARBA" id="ARBA00023136"/>
    </source>
</evidence>
<keyword evidence="3 7" id="KW-0812">Transmembrane</keyword>
<evidence type="ECO:0000313" key="8">
    <source>
        <dbReference type="EMBL" id="BAN66107.1"/>
    </source>
</evidence>
<proteinExistence type="evidence at transcript level"/>
<reference evidence="8" key="1">
    <citation type="journal article" date="2014" name="BMC Genomics">
        <title>The Babesia bovis gene and promoter model: an update from full-length EST analysis.</title>
        <authorList>
            <person name="Yamagishi J."/>
            <person name="Wakaguri H."/>
            <person name="Yokoyama N."/>
            <person name="Yamashita R."/>
            <person name="Suzuki Y."/>
            <person name="Xuan X."/>
            <person name="Igarashi I."/>
        </authorList>
    </citation>
    <scope>NUCLEOTIDE SEQUENCE</scope>
    <source>
        <strain evidence="8">Texas</strain>
    </source>
</reference>
<protein>
    <recommendedName>
        <fullName evidence="6">Protein RER1</fullName>
    </recommendedName>
</protein>
<evidence type="ECO:0000256" key="2">
    <source>
        <dbReference type="ARBA" id="ARBA00006070"/>
    </source>
</evidence>
<evidence type="ECO:0000256" key="1">
    <source>
        <dbReference type="ARBA" id="ARBA00004141"/>
    </source>
</evidence>
<feature type="transmembrane region" description="Helical" evidence="7">
    <location>
        <begin position="32"/>
        <end position="55"/>
    </location>
</feature>
<keyword evidence="5 6" id="KW-0472">Membrane</keyword>
<dbReference type="GO" id="GO:0005783">
    <property type="term" value="C:endoplasmic reticulum"/>
    <property type="evidence" value="ECO:0007669"/>
    <property type="project" value="GOC"/>
</dbReference>
<dbReference type="PANTHER" id="PTHR10743">
    <property type="entry name" value="PROTEIN RER1"/>
    <property type="match status" value="1"/>
</dbReference>
<accession>S6BPK8</accession>
<comment type="similarity">
    <text evidence="2 6">Belongs to the RER1 family.</text>
</comment>
<dbReference type="GO" id="GO:0006890">
    <property type="term" value="P:retrograde vesicle-mediated transport, Golgi to endoplasmic reticulum"/>
    <property type="evidence" value="ECO:0007669"/>
    <property type="project" value="TreeGrafter"/>
</dbReference>
<dbReference type="PIRSF" id="PIRSF016013">
    <property type="entry name" value="AtER_Rer1p"/>
    <property type="match status" value="1"/>
</dbReference>
<organism evidence="8">
    <name type="scientific">Babesia bovis</name>
    <dbReference type="NCBI Taxonomy" id="5865"/>
    <lineage>
        <taxon>Eukaryota</taxon>
        <taxon>Sar</taxon>
        <taxon>Alveolata</taxon>
        <taxon>Apicomplexa</taxon>
        <taxon>Aconoidasida</taxon>
        <taxon>Piroplasmida</taxon>
        <taxon>Babesiidae</taxon>
        <taxon>Babesia</taxon>
    </lineage>
</organism>
<gene>
    <name evidence="8" type="primary">BBOV_III001740</name>
</gene>
<keyword evidence="4 7" id="KW-1133">Transmembrane helix</keyword>
<name>S6BPK8_BABBO</name>
<dbReference type="AlphaFoldDB" id="S6BPK8"/>
<comment type="function">
    <text evidence="6">Involved in the retrieval of endoplasmic reticulum membrane proteins from the early Golgi compartment.</text>
</comment>
<dbReference type="Pfam" id="PF03248">
    <property type="entry name" value="Rer1"/>
    <property type="match status" value="1"/>
</dbReference>
<dbReference type="InterPro" id="IPR004932">
    <property type="entry name" value="Rer1"/>
</dbReference>
<feature type="transmembrane region" description="Helical" evidence="7">
    <location>
        <begin position="164"/>
        <end position="181"/>
    </location>
</feature>
<dbReference type="GO" id="GO:0000139">
    <property type="term" value="C:Golgi membrane"/>
    <property type="evidence" value="ECO:0007669"/>
    <property type="project" value="TreeGrafter"/>
</dbReference>